<proteinExistence type="predicted"/>
<organism evidence="1 2">
    <name type="scientific">Acidiferrimicrobium australe</name>
    <dbReference type="NCBI Taxonomy" id="2664430"/>
    <lineage>
        <taxon>Bacteria</taxon>
        <taxon>Bacillati</taxon>
        <taxon>Actinomycetota</taxon>
        <taxon>Acidimicrobiia</taxon>
        <taxon>Acidimicrobiales</taxon>
        <taxon>Acidimicrobiaceae</taxon>
        <taxon>Acidiferrimicrobium</taxon>
    </lineage>
</organism>
<evidence type="ECO:0000313" key="1">
    <source>
        <dbReference type="EMBL" id="MST34941.1"/>
    </source>
</evidence>
<accession>A0ABW9QZG0</accession>
<name>A0ABW9QZG0_9ACTN</name>
<sequence length="287" mass="28482">MSSGVVQVGPGPIGSGARAAAAGAVTVTVNGAPLKGGGAGSTLLAGCSIDVGVSGLGAGAHRVGVTVSATEPSGSGAVVSVDEPEVTGAFDTGSRNLSTVLTGGFRRSGNGYHLRVTAAVDGVTIASAPYWLACGAVQHAGHAVQIALSVEWVDRAGKALAGPPKGIAKSYRLDATSSQGSGRCAYTARELVCRYRATTEDSTADAAAPPLGVRVSGLGTYVVVEHGLPSQWSPSLATVGQFAADPTIRQWWAVGEDAGVAPLVRGPSESGGGPPLIAHVVVNRQLP</sequence>
<comment type="caution">
    <text evidence="1">The sequence shown here is derived from an EMBL/GenBank/DDBJ whole genome shotgun (WGS) entry which is preliminary data.</text>
</comment>
<evidence type="ECO:0008006" key="3">
    <source>
        <dbReference type="Google" id="ProtNLM"/>
    </source>
</evidence>
<keyword evidence="2" id="KW-1185">Reference proteome</keyword>
<dbReference type="Proteomes" id="UP000437736">
    <property type="component" value="Unassembled WGS sequence"/>
</dbReference>
<reference evidence="1 2" key="1">
    <citation type="submission" date="2019-11" db="EMBL/GenBank/DDBJ databases">
        <title>Acidiferrimicrobium australis gen. nov., sp. nov., an acidophilic and obligately heterotrophic, member of the Actinobacteria that catalyses dissimilatory oxido- reduction of iron isolated from metal-rich acidic water in Chile.</title>
        <authorList>
            <person name="Gonzalez D."/>
            <person name="Huber K."/>
            <person name="Hedrich S."/>
            <person name="Rojas-Villalobos C."/>
            <person name="Quatrini R."/>
            <person name="Dinamarca M.A."/>
            <person name="Schwarz A."/>
            <person name="Canales C."/>
            <person name="Nancucheo I."/>
        </authorList>
    </citation>
    <scope>NUCLEOTIDE SEQUENCE [LARGE SCALE GENOMIC DNA]</scope>
    <source>
        <strain evidence="1 2">USS-CCA1</strain>
    </source>
</reference>
<dbReference type="EMBL" id="WJHE01001317">
    <property type="protein sequence ID" value="MST34941.1"/>
    <property type="molecule type" value="Genomic_DNA"/>
</dbReference>
<gene>
    <name evidence="1" type="ORF">GHK86_19710</name>
</gene>
<evidence type="ECO:0000313" key="2">
    <source>
        <dbReference type="Proteomes" id="UP000437736"/>
    </source>
</evidence>
<protein>
    <recommendedName>
        <fullName evidence="3">IPT/TIG domain-containing protein</fullName>
    </recommendedName>
</protein>